<keyword evidence="6" id="KW-1185">Reference proteome</keyword>
<reference evidence="4 6" key="1">
    <citation type="submission" date="2015-07" db="EMBL/GenBank/DDBJ databases">
        <title>Fjat-14205 dsm 2895.</title>
        <authorList>
            <person name="Liu B."/>
            <person name="Wang J."/>
            <person name="Zhu Y."/>
            <person name="Liu G."/>
            <person name="Chen Q."/>
            <person name="Chen Z."/>
            <person name="Lan J."/>
            <person name="Che J."/>
            <person name="Ge C."/>
            <person name="Shi H."/>
            <person name="Pan Z."/>
            <person name="Liu X."/>
        </authorList>
    </citation>
    <scope>NUCLEOTIDE SEQUENCE [LARGE SCALE GENOMIC DNA]</scope>
    <source>
        <strain evidence="4 6">DSM 2895</strain>
    </source>
</reference>
<dbReference type="STRING" id="47500.AF333_19505"/>
<gene>
    <name evidence="4" type="ORF">AF333_19505</name>
    <name evidence="5" type="ORF">SAMN04487909_110130</name>
</gene>
<dbReference type="GO" id="GO:0016491">
    <property type="term" value="F:oxidoreductase activity"/>
    <property type="evidence" value="ECO:0007669"/>
    <property type="project" value="UniProtKB-KW"/>
</dbReference>
<dbReference type="InterPro" id="IPR036856">
    <property type="entry name" value="Ald_Oxase/Xan_DH_a/b_sf"/>
</dbReference>
<feature type="domain" description="Aldehyde oxidase/xanthine dehydrogenase a/b hammerhead" evidence="3">
    <location>
        <begin position="17"/>
        <end position="132"/>
    </location>
</feature>
<dbReference type="InterPro" id="IPR016208">
    <property type="entry name" value="Ald_Oxase/xanthine_DH-like"/>
</dbReference>
<name>A0A0D1YG62_ANEMI</name>
<reference evidence="5 7" key="2">
    <citation type="submission" date="2016-10" db="EMBL/GenBank/DDBJ databases">
        <authorList>
            <person name="de Groot N.N."/>
        </authorList>
    </citation>
    <scope>NUCLEOTIDE SEQUENCE [LARGE SCALE GENOMIC DNA]</scope>
    <source>
        <strain evidence="5 7">DSM 2895</strain>
    </source>
</reference>
<dbReference type="SUPFAM" id="SSF56003">
    <property type="entry name" value="Molybdenum cofactor-binding domain"/>
    <property type="match status" value="1"/>
</dbReference>
<dbReference type="InterPro" id="IPR008274">
    <property type="entry name" value="AldOxase/xan_DH_MoCoBD1"/>
</dbReference>
<dbReference type="Proteomes" id="UP000182836">
    <property type="component" value="Unassembled WGS sequence"/>
</dbReference>
<dbReference type="PANTHER" id="PTHR11908:SF132">
    <property type="entry name" value="ALDEHYDE OXIDASE 1-RELATED"/>
    <property type="match status" value="1"/>
</dbReference>
<dbReference type="AlphaFoldDB" id="A0A0D1YG62"/>
<organism evidence="4 6">
    <name type="scientific">Aneurinibacillus migulanus</name>
    <name type="common">Bacillus migulanus</name>
    <dbReference type="NCBI Taxonomy" id="47500"/>
    <lineage>
        <taxon>Bacteria</taxon>
        <taxon>Bacillati</taxon>
        <taxon>Bacillota</taxon>
        <taxon>Bacilli</taxon>
        <taxon>Bacillales</taxon>
        <taxon>Paenibacillaceae</taxon>
        <taxon>Aneurinibacillus group</taxon>
        <taxon>Aneurinibacillus</taxon>
    </lineage>
</organism>
<dbReference type="EMBL" id="LGUG01000004">
    <property type="protein sequence ID" value="KON97332.1"/>
    <property type="molecule type" value="Genomic_DNA"/>
</dbReference>
<dbReference type="PATRIC" id="fig|47500.8.peg.5007"/>
<dbReference type="Proteomes" id="UP000037269">
    <property type="component" value="Unassembled WGS sequence"/>
</dbReference>
<dbReference type="SUPFAM" id="SSF54665">
    <property type="entry name" value="CO dehydrogenase molybdoprotein N-domain-like"/>
    <property type="match status" value="1"/>
</dbReference>
<dbReference type="InterPro" id="IPR046867">
    <property type="entry name" value="AldOxase/xan_DH_MoCoBD2"/>
</dbReference>
<dbReference type="OrthoDB" id="9759099at2"/>
<dbReference type="Pfam" id="PF20256">
    <property type="entry name" value="MoCoBD_2"/>
    <property type="match status" value="1"/>
</dbReference>
<dbReference type="EMBL" id="FNED01000010">
    <property type="protein sequence ID" value="SDJ01481.1"/>
    <property type="molecule type" value="Genomic_DNA"/>
</dbReference>
<dbReference type="Pfam" id="PF02738">
    <property type="entry name" value="MoCoBD_1"/>
    <property type="match status" value="1"/>
</dbReference>
<dbReference type="Gene3D" id="3.90.1170.50">
    <property type="entry name" value="Aldehyde oxidase/xanthine dehydrogenase, a/b hammerhead"/>
    <property type="match status" value="1"/>
</dbReference>
<evidence type="ECO:0000313" key="4">
    <source>
        <dbReference type="EMBL" id="KON97332.1"/>
    </source>
</evidence>
<dbReference type="Gene3D" id="3.30.365.10">
    <property type="entry name" value="Aldehyde oxidase/xanthine dehydrogenase, molybdopterin binding domain"/>
    <property type="match status" value="4"/>
</dbReference>
<dbReference type="SMART" id="SM01008">
    <property type="entry name" value="Ald_Xan_dh_C"/>
    <property type="match status" value="1"/>
</dbReference>
<proteinExistence type="predicted"/>
<evidence type="ECO:0000313" key="7">
    <source>
        <dbReference type="Proteomes" id="UP000182836"/>
    </source>
</evidence>
<accession>A0A0D1YG62</accession>
<dbReference type="Pfam" id="PF01315">
    <property type="entry name" value="Ald_Xan_dh_C"/>
    <property type="match status" value="1"/>
</dbReference>
<dbReference type="GeneID" id="42307342"/>
<dbReference type="GO" id="GO:0005506">
    <property type="term" value="F:iron ion binding"/>
    <property type="evidence" value="ECO:0007669"/>
    <property type="project" value="InterPro"/>
</dbReference>
<evidence type="ECO:0000256" key="1">
    <source>
        <dbReference type="ARBA" id="ARBA00022505"/>
    </source>
</evidence>
<keyword evidence="1" id="KW-0500">Molybdenum</keyword>
<sequence length="771" mass="85295">MSIGASVKRIEDLPLLTGRGRYAGDIRLPDQCEAVLIRSPHAHANIRSIRIEGAVRMPGVLLIITAQDLPSDLPPIPMRLSPEGALEHALQFPLAKERVRYVGEPVVLIVATNRYVAEDAADAVEIEYDPLPPLADTDRALASHDNLLHPSIGSNDIFQIHSQKGSFDDRLVECPHVLQEELYVQRHTGVPLETRGMVANCGSDGRLTVYGPTKVVHFNHQILCRLLGKDSRDIRYIETDVGGGFGPRGEFYPEDYLIPYAAIRLGRPVRWIEDRAEHLLATNHSREQKHRITIGFDEVGRILALRDEIFVDTGAYIRTHGVTVPALTQAMFPGPYDIEALEFITHVVVTNKTPTGTYRGPGRFEGTFVRERIIDMVARKLKLDPADVREKNVVRPEKMPYSNGISALGQVVELDSGDYPQLLRQVRQSVDWDGFKRRKKEAEAQGKLLGLGMAMFVEKSGLGPWEYAEIDILENGDVCCKTGLADVGQGVKTMIAQVCSDQLGIPYTRVRVIHGDTDTVKKGNGSFATRGTVMGGSAAWLAAASLKDQLLHAASEWLGVPREELEMREESVVREETGQVLLAYQDFIKRCVEKGLKLHAEYTFFASHMTYPYGVHIAEVEIDKDTGHIRIVKYYIGYDIGRAINPLLVEGQLIGGMAQGLGGALYEELRYNETGQLLSGTFMDYIIPSSMEVPHIDVEIFENAPSPLNPLGVKGAGEGGTVAVAPALANAIRDALEAYDFEITSLPIRPETIRFAIRQTERGEEKSEVVL</sequence>
<evidence type="ECO:0000256" key="2">
    <source>
        <dbReference type="ARBA" id="ARBA00023002"/>
    </source>
</evidence>
<evidence type="ECO:0000313" key="6">
    <source>
        <dbReference type="Proteomes" id="UP000037269"/>
    </source>
</evidence>
<dbReference type="InterPro" id="IPR037165">
    <property type="entry name" value="AldOxase/xan_DH_Mopterin-bd_sf"/>
</dbReference>
<protein>
    <submittedName>
        <fullName evidence="5">Carbon-monoxide dehydrogenase large subunit</fullName>
    </submittedName>
</protein>
<keyword evidence="2" id="KW-0560">Oxidoreductase</keyword>
<dbReference type="PANTHER" id="PTHR11908">
    <property type="entry name" value="XANTHINE DEHYDROGENASE"/>
    <property type="match status" value="1"/>
</dbReference>
<evidence type="ECO:0000313" key="5">
    <source>
        <dbReference type="EMBL" id="SDJ01481.1"/>
    </source>
</evidence>
<dbReference type="InterPro" id="IPR000674">
    <property type="entry name" value="Ald_Oxase/Xan_DH_a/b"/>
</dbReference>
<dbReference type="RefSeq" id="WP_043064786.1">
    <property type="nucleotide sequence ID" value="NZ_BJOA01000231.1"/>
</dbReference>
<evidence type="ECO:0000259" key="3">
    <source>
        <dbReference type="SMART" id="SM01008"/>
    </source>
</evidence>